<dbReference type="PANTHER" id="PTHR23019">
    <property type="entry name" value="NUCLEAR PORE MEMBRANE GLYCOPROTEIN GP210-RELATED"/>
    <property type="match status" value="1"/>
</dbReference>
<evidence type="ECO:0000259" key="10">
    <source>
        <dbReference type="SMART" id="SM00635"/>
    </source>
</evidence>
<keyword evidence="4" id="KW-0732">Signal</keyword>
<dbReference type="PANTHER" id="PTHR23019:SF1">
    <property type="entry name" value="NUCLEAR PORE MEMBRANE GLYCOPROTEIN 210-LIKE"/>
    <property type="match status" value="1"/>
</dbReference>
<dbReference type="Pfam" id="PF26182">
    <property type="entry name" value="Ig_NUP210_5th"/>
    <property type="match status" value="1"/>
</dbReference>
<keyword evidence="7" id="KW-0325">Glycoprotein</keyword>
<keyword evidence="6 9" id="KW-0472">Membrane</keyword>
<dbReference type="KEGG" id="gsh:117349890"/>
<dbReference type="InterPro" id="IPR056898">
    <property type="entry name" value="Ig_NUP210_6th"/>
</dbReference>
<dbReference type="Gene3D" id="2.60.40.1080">
    <property type="match status" value="1"/>
</dbReference>
<dbReference type="Proteomes" id="UP000515159">
    <property type="component" value="Chromosome 16"/>
</dbReference>
<dbReference type="Pfam" id="PF22957">
    <property type="entry name" value="NUP210_Ig"/>
    <property type="match status" value="1"/>
</dbReference>
<dbReference type="Pfam" id="PF26183">
    <property type="entry name" value="Ig_NUP210_14th"/>
    <property type="match status" value="1"/>
</dbReference>
<dbReference type="Pfam" id="PF22963">
    <property type="entry name" value="Ig_NUP210_3rd"/>
    <property type="match status" value="1"/>
</dbReference>
<dbReference type="GO" id="GO:0031965">
    <property type="term" value="C:nuclear membrane"/>
    <property type="evidence" value="ECO:0007669"/>
    <property type="project" value="UniProtKB-SubCell"/>
</dbReference>
<dbReference type="InParanoid" id="A0A6P8PEC7"/>
<evidence type="ECO:0000256" key="4">
    <source>
        <dbReference type="ARBA" id="ARBA00022729"/>
    </source>
</evidence>
<dbReference type="FunCoup" id="A0A6P8PEC7">
    <property type="interactions" value="161"/>
</dbReference>
<dbReference type="InterPro" id="IPR003343">
    <property type="entry name" value="Big_2"/>
</dbReference>
<gene>
    <name evidence="12" type="primary">LOC117349890</name>
</gene>
<dbReference type="Pfam" id="PF26181">
    <property type="entry name" value="Ig_NUP210_13th"/>
    <property type="match status" value="1"/>
</dbReference>
<dbReference type="InterPro" id="IPR055098">
    <property type="entry name" value="Ig_NUP210_3rd"/>
</dbReference>
<dbReference type="GeneID" id="117349890"/>
<dbReference type="Pfam" id="PF26184">
    <property type="entry name" value="Ig_NUP210_8th"/>
    <property type="match status" value="1"/>
</dbReference>
<dbReference type="Pfam" id="PF24902">
    <property type="entry name" value="Ig_NUP210_9th"/>
    <property type="match status" value="1"/>
</dbReference>
<organism evidence="11 12">
    <name type="scientific">Geotrypetes seraphini</name>
    <name type="common">Gaboon caecilian</name>
    <name type="synonym">Caecilia seraphini</name>
    <dbReference type="NCBI Taxonomy" id="260995"/>
    <lineage>
        <taxon>Eukaryota</taxon>
        <taxon>Metazoa</taxon>
        <taxon>Chordata</taxon>
        <taxon>Craniata</taxon>
        <taxon>Vertebrata</taxon>
        <taxon>Euteleostomi</taxon>
        <taxon>Amphibia</taxon>
        <taxon>Gymnophiona</taxon>
        <taxon>Geotrypetes</taxon>
    </lineage>
</organism>
<keyword evidence="8" id="KW-0539">Nucleus</keyword>
<evidence type="ECO:0000313" key="11">
    <source>
        <dbReference type="Proteomes" id="UP000515159"/>
    </source>
</evidence>
<dbReference type="InterPro" id="IPR055097">
    <property type="entry name" value="Ig_NUP210_2nd"/>
</dbReference>
<keyword evidence="11" id="KW-1185">Reference proteome</keyword>
<protein>
    <submittedName>
        <fullName evidence="12">Nuclear pore membrane glycoprotein 210-like isoform X1</fullName>
    </submittedName>
</protein>
<name>A0A6P8PEC7_GEOSA</name>
<keyword evidence="5 9" id="KW-1133">Transmembrane helix</keyword>
<dbReference type="Pfam" id="PF22969">
    <property type="entry name" value="Ig_NUP210_2nd"/>
    <property type="match status" value="1"/>
</dbReference>
<evidence type="ECO:0000313" key="12">
    <source>
        <dbReference type="RefSeq" id="XP_033779465.1"/>
    </source>
</evidence>
<dbReference type="OrthoDB" id="361283at2759"/>
<proteinExistence type="inferred from homology"/>
<dbReference type="Pfam" id="PF22967">
    <property type="entry name" value="Ig_NUP210_1st"/>
    <property type="match status" value="1"/>
</dbReference>
<keyword evidence="3 9" id="KW-0812">Transmembrane</keyword>
<evidence type="ECO:0000256" key="6">
    <source>
        <dbReference type="ARBA" id="ARBA00023136"/>
    </source>
</evidence>
<dbReference type="InterPro" id="IPR008964">
    <property type="entry name" value="Invasin/intimin_cell_adhesion"/>
</dbReference>
<dbReference type="InterPro" id="IPR055099">
    <property type="entry name" value="Ig_NUP210_7th"/>
</dbReference>
<dbReference type="InterPro" id="IPR056899">
    <property type="entry name" value="Ig_NUP210_9th"/>
</dbReference>
<dbReference type="SMART" id="SM00635">
    <property type="entry name" value="BID_2"/>
    <property type="match status" value="1"/>
</dbReference>
<dbReference type="RefSeq" id="XP_033779465.1">
    <property type="nucleotide sequence ID" value="XM_033923574.1"/>
</dbReference>
<feature type="domain" description="BIG2" evidence="10">
    <location>
        <begin position="1001"/>
        <end position="1076"/>
    </location>
</feature>
<dbReference type="InterPro" id="IPR055095">
    <property type="entry name" value="NUP210_Ig_C"/>
</dbReference>
<dbReference type="InterPro" id="IPR056897">
    <property type="entry name" value="Ig_NUP210_4th"/>
</dbReference>
<dbReference type="Pfam" id="PF25354">
    <property type="entry name" value="Ig_NUP210_16th"/>
    <property type="match status" value="1"/>
</dbReference>
<evidence type="ECO:0000256" key="7">
    <source>
        <dbReference type="ARBA" id="ARBA00023180"/>
    </source>
</evidence>
<evidence type="ECO:0000256" key="1">
    <source>
        <dbReference type="ARBA" id="ARBA00004590"/>
    </source>
</evidence>
<dbReference type="GO" id="GO:0005643">
    <property type="term" value="C:nuclear pore"/>
    <property type="evidence" value="ECO:0007669"/>
    <property type="project" value="TreeGrafter"/>
</dbReference>
<evidence type="ECO:0000256" key="9">
    <source>
        <dbReference type="SAM" id="Phobius"/>
    </source>
</evidence>
<dbReference type="Pfam" id="PF02368">
    <property type="entry name" value="Big_2"/>
    <property type="match status" value="1"/>
</dbReference>
<reference evidence="12" key="1">
    <citation type="submission" date="2025-08" db="UniProtKB">
        <authorList>
            <consortium name="RefSeq"/>
        </authorList>
    </citation>
    <scope>IDENTIFICATION</scope>
</reference>
<dbReference type="SUPFAM" id="SSF49373">
    <property type="entry name" value="Invasin/intimin cell-adhesion fragments"/>
    <property type="match status" value="2"/>
</dbReference>
<dbReference type="InterPro" id="IPR058779">
    <property type="entry name" value="Ig_NUP210_13th"/>
</dbReference>
<dbReference type="InterPro" id="IPR057586">
    <property type="entry name" value="Ig_NUP210_16th"/>
</dbReference>
<dbReference type="Pfam" id="PF24935">
    <property type="entry name" value="Ig_NUP210_6th"/>
    <property type="match status" value="1"/>
</dbReference>
<sequence>MPENNSLCSQKALLSAQSTQPIRLSSVIIAEEIVTGHLVRCEVIVDVVNRIEIISRTRELYVDNSPVELAVRALDQEGNTFSSLAGITFEWNVVKDKEADNLEHSTTIRVLKYSEAEYIPPDYISLMESQDKQGDKILVSGIRTGAGVMKVKISEAIYKRVKAAVVRLLVLENIFLIPSADTYLLVGTYITFRVTKLVRGKITEMELPLANYDLQLQDQTAAPGGNLNKSVARLDTTTLTVTALQLGHANLVFIYKNVHMRGAAHLPNCTIYVVEPGFLGFVVVPGDRWILEVRRQYEISVEIYERENSMKVYVADNIKIKSFFPAMHFDVLASSLNGSYHVVLVRQEGTTIIRATLIGVLTQIGIFSTLASPISHEQEVRIFLPIILLPSFLAFPHHHREVAYRYQIQVNGGSGNFTWISSNQSVAMVTVRGVVTTGVIIGQTVIQARDVLNPFHYGEIKVYILKLTKMQLDPVHADVEVGHPIDVPLVMYNIDKETKQTVAFTDCSLLTLNIKMDKQGVFSFIEGHQKPGPTFCSSIQLMAESPGHALVTVSAIVYQEYFDASATFAAYQSLRAVNPVEIALVTLQSVKQMVFEGGPRPWILEPSRFFVELKAENKQKIHITRVRLSNSRKQDQYVYRILCLELWDQVLTFRVGNHPGVLNPKPATEQVQVRFICTFPSSMQVAPVYEVHVGAQPCPLPEHNKQLVPISSSRNTILELSVFDKHRRKFDNFTSLLLIWKLSNDTLAQFSTAMSMQMVAKDDGTGQTRLHGQHKLEVKQMKGSLLVTVSCMGYEEGIFPTVPFPPLASAAVELVLVDDVTVVPNNATLYNHPDTKEIFLLVEGSGYFLVNVSDNEIVNISYKETDSWVQVTPVHPGALTMAVYDLCLAFEGPALASLRVSDIFDLDVDVVDKIEIGKTAIVTLRVLDTYKQPFLNKYFRNMYLKLQAASSIVTLAAMDDQDKSSSAFLLRAVSVGQTTLLLTARDKMGRKLHSVPRRVEVFPPFRLIPQKMTLIPQNMMQVMSEGGPQPQSIIHFSISNKTVAVVNRLGQVTALKIGTATVNGTIQAVDEDTGRVIVFSQDSIEVEVVQLRAVRIHTPATRLITGTKMPVYVVGVTSTQTPFSFSNSRPRLKFHWSMSKRDVMNLVTRHKEVSLQLLAENNFAMIVQTVAAGRTGLKVMVQTLNVSTGQFEGNITQLCDEVQILVFDKRRLLTPKCPAEQILMSTNSQLKLYTNREGVASVTYQILQCTSNSSVVEEDGQGLLTAGAITGSAVLEVTSLEPFGVNQSIITGVRVAPVLYLRISTAPRLYTSRGTTLSSFPLGITLTFTVHFYDSIGERFHAQNTQLQLALNRDDLLLIGPGHQNYTYVAQAVNQGVTLLGISDQKHPGMADYIPVVVEHAIAPNLSDPVTVGDVICFSTHLVNQEGEMGTWQVSSGDILHTHVATGVAVVRSTGTVSVFHDIPGIVKTFKEVVVHGSSGLHLKFGPKSYLTNTPNFTESYLLISTNRKQSLKGVCSAAQVNIILTVLTPAAHLGCTVRFSNSSLEVPASKIFHLRSQFSIEKGLYMCVIKSRPQSQAVLQALSTARTSVILSATILGDHHKRGPQKHIIPFLPAFFVNQTQLIFSSQQETDHIRVLGREKVLQALEVVSDCPAILVGRPHSFDTLGMYAYPVQVLNLGSLQQTMPVFVNISCSFTGQRVAVVVTAVTEEHSKLDQCEDPGIVQQLINSYQVLLFTLFAVLASTAVIFLAYSALQNRLQTAPVVYIPTAPAGSEGSNKAVPKVRTDKTIVKALLMLSPPLKT</sequence>
<evidence type="ECO:0000256" key="3">
    <source>
        <dbReference type="ARBA" id="ARBA00022692"/>
    </source>
</evidence>
<dbReference type="Pfam" id="PF22959">
    <property type="entry name" value="Ig_NUP210_15th"/>
    <property type="match status" value="1"/>
</dbReference>
<dbReference type="Pfam" id="PF22962">
    <property type="entry name" value="Ig_NUP210_7th"/>
    <property type="match status" value="1"/>
</dbReference>
<comment type="similarity">
    <text evidence="2">Belongs to the NUP210 family.</text>
</comment>
<evidence type="ECO:0000256" key="2">
    <source>
        <dbReference type="ARBA" id="ARBA00007313"/>
    </source>
</evidence>
<dbReference type="InterPro" id="IPR055094">
    <property type="entry name" value="NUP210_Ig15"/>
</dbReference>
<evidence type="ECO:0000256" key="5">
    <source>
        <dbReference type="ARBA" id="ARBA00022989"/>
    </source>
</evidence>
<dbReference type="InterPro" id="IPR055096">
    <property type="entry name" value="Ig_NUP210_1st"/>
</dbReference>
<dbReference type="Pfam" id="PF24991">
    <property type="entry name" value="Ig_NUP210_4th"/>
    <property type="match status" value="1"/>
</dbReference>
<comment type="subcellular location">
    <subcellularLocation>
        <location evidence="1">Nucleus membrane</location>
        <topology evidence="1">Single-pass membrane protein</topology>
    </subcellularLocation>
</comment>
<dbReference type="InterPro" id="IPR045197">
    <property type="entry name" value="NUP210-like"/>
</dbReference>
<evidence type="ECO:0000256" key="8">
    <source>
        <dbReference type="ARBA" id="ARBA00023242"/>
    </source>
</evidence>
<feature type="transmembrane region" description="Helical" evidence="9">
    <location>
        <begin position="1732"/>
        <end position="1751"/>
    </location>
</feature>
<accession>A0A6P8PEC7</accession>